<name>A0A6M8NKQ3_9BACT</name>
<protein>
    <submittedName>
        <fullName evidence="1">Uncharacterized protein</fullName>
    </submittedName>
</protein>
<dbReference type="RefSeq" id="WP_129013802.1">
    <property type="nucleotide sequence ID" value="NZ_CBCSEI010000010.1"/>
</dbReference>
<dbReference type="AlphaFoldDB" id="A0A6M8NKQ3"/>
<organism evidence="1 2">
    <name type="scientific">Arcobacter cloacae</name>
    <dbReference type="NCBI Taxonomy" id="1054034"/>
    <lineage>
        <taxon>Bacteria</taxon>
        <taxon>Pseudomonadati</taxon>
        <taxon>Campylobacterota</taxon>
        <taxon>Epsilonproteobacteria</taxon>
        <taxon>Campylobacterales</taxon>
        <taxon>Arcobacteraceae</taxon>
        <taxon>Arcobacter</taxon>
    </lineage>
</organism>
<accession>A0A6M8NKQ3</accession>
<reference evidence="1 2" key="1">
    <citation type="submission" date="2017-09" db="EMBL/GenBank/DDBJ databases">
        <title>Genomics of the genus Arcobacter.</title>
        <authorList>
            <person name="Perez-Cataluna A."/>
            <person name="Figueras M.J."/>
            <person name="Salas-Masso N."/>
        </authorList>
    </citation>
    <scope>NUCLEOTIDE SEQUENCE [LARGE SCALE GENOMIC DNA]</scope>
    <source>
        <strain evidence="1 2">CECT 7834</strain>
    </source>
</reference>
<dbReference type="Proteomes" id="UP000290378">
    <property type="component" value="Unassembled WGS sequence"/>
</dbReference>
<gene>
    <name evidence="1" type="ORF">CP963_08795</name>
</gene>
<comment type="caution">
    <text evidence="1">The sequence shown here is derived from an EMBL/GenBank/DDBJ whole genome shotgun (WGS) entry which is preliminary data.</text>
</comment>
<evidence type="ECO:0000313" key="2">
    <source>
        <dbReference type="Proteomes" id="UP000290378"/>
    </source>
</evidence>
<keyword evidence="2" id="KW-1185">Reference proteome</keyword>
<sequence length="119" mass="14470">MEFEKVITWMDWVTIIFSFFAMFFAFKNWWNNKKQLKPIQIIIDKNGEKESLPFEIMRKNLTRSEIFGVLGACDKDSKFDIKYTASRDFFRQVSEVQESKRDEIIIYLKETDKFDWIKE</sequence>
<proteinExistence type="predicted"/>
<evidence type="ECO:0000313" key="1">
    <source>
        <dbReference type="EMBL" id="RXI40478.1"/>
    </source>
</evidence>
<dbReference type="EMBL" id="NXII01000010">
    <property type="protein sequence ID" value="RXI40478.1"/>
    <property type="molecule type" value="Genomic_DNA"/>
</dbReference>